<protein>
    <submittedName>
        <fullName evidence="2">Uncharacterized protein</fullName>
    </submittedName>
</protein>
<feature type="region of interest" description="Disordered" evidence="1">
    <location>
        <begin position="24"/>
        <end position="49"/>
    </location>
</feature>
<dbReference type="Proteomes" id="UP001152607">
    <property type="component" value="Unassembled WGS sequence"/>
</dbReference>
<reference evidence="2" key="1">
    <citation type="submission" date="2023-01" db="EMBL/GenBank/DDBJ databases">
        <authorList>
            <person name="Van Ghelder C."/>
            <person name="Rancurel C."/>
        </authorList>
    </citation>
    <scope>NUCLEOTIDE SEQUENCE</scope>
    <source>
        <strain evidence="2">CNCM I-4278</strain>
    </source>
</reference>
<proteinExistence type="predicted"/>
<sequence>MSQASAAVRYAPTMHERSGARCFPVLQRPPHTSPHHTTRGDLSSHPGPPSQCASSNFCWPGVFTRPAGGSGDVGDGGLAATEFGGVRHTGTRETAPATEDRQLDRWPRCTVHLCTQLFASALQP</sequence>
<feature type="region of interest" description="Disordered" evidence="1">
    <location>
        <begin position="69"/>
        <end position="100"/>
    </location>
</feature>
<organism evidence="2 3">
    <name type="scientific">Periconia digitata</name>
    <dbReference type="NCBI Taxonomy" id="1303443"/>
    <lineage>
        <taxon>Eukaryota</taxon>
        <taxon>Fungi</taxon>
        <taxon>Dikarya</taxon>
        <taxon>Ascomycota</taxon>
        <taxon>Pezizomycotina</taxon>
        <taxon>Dothideomycetes</taxon>
        <taxon>Pleosporomycetidae</taxon>
        <taxon>Pleosporales</taxon>
        <taxon>Massarineae</taxon>
        <taxon>Periconiaceae</taxon>
        <taxon>Periconia</taxon>
    </lineage>
</organism>
<evidence type="ECO:0000256" key="1">
    <source>
        <dbReference type="SAM" id="MobiDB-lite"/>
    </source>
</evidence>
<dbReference type="AlphaFoldDB" id="A0A9W4UNR7"/>
<accession>A0A9W4UNR7</accession>
<dbReference type="EMBL" id="CAOQHR010000008">
    <property type="protein sequence ID" value="CAI6338367.1"/>
    <property type="molecule type" value="Genomic_DNA"/>
</dbReference>
<evidence type="ECO:0000313" key="2">
    <source>
        <dbReference type="EMBL" id="CAI6338367.1"/>
    </source>
</evidence>
<keyword evidence="3" id="KW-1185">Reference proteome</keyword>
<gene>
    <name evidence="2" type="ORF">PDIGIT_LOCUS11495</name>
</gene>
<evidence type="ECO:0000313" key="3">
    <source>
        <dbReference type="Proteomes" id="UP001152607"/>
    </source>
</evidence>
<comment type="caution">
    <text evidence="2">The sequence shown here is derived from an EMBL/GenBank/DDBJ whole genome shotgun (WGS) entry which is preliminary data.</text>
</comment>
<name>A0A9W4UNR7_9PLEO</name>